<evidence type="ECO:0000313" key="1">
    <source>
        <dbReference type="EMBL" id="KAF2843483.1"/>
    </source>
</evidence>
<name>A0A9P4SKW7_9PEZI</name>
<dbReference type="AlphaFoldDB" id="A0A9P4SKW7"/>
<proteinExistence type="predicted"/>
<accession>A0A9P4SKW7</accession>
<dbReference type="EMBL" id="MU006089">
    <property type="protein sequence ID" value="KAF2843483.1"/>
    <property type="molecule type" value="Genomic_DNA"/>
</dbReference>
<comment type="caution">
    <text evidence="1">The sequence shown here is derived from an EMBL/GenBank/DDBJ whole genome shotgun (WGS) entry which is preliminary data.</text>
</comment>
<protein>
    <submittedName>
        <fullName evidence="1">Uncharacterized protein</fullName>
    </submittedName>
</protein>
<gene>
    <name evidence="1" type="ORF">M501DRAFT_90971</name>
</gene>
<dbReference type="Proteomes" id="UP000799429">
    <property type="component" value="Unassembled WGS sequence"/>
</dbReference>
<organism evidence="1 2">
    <name type="scientific">Patellaria atrata CBS 101060</name>
    <dbReference type="NCBI Taxonomy" id="1346257"/>
    <lineage>
        <taxon>Eukaryota</taxon>
        <taxon>Fungi</taxon>
        <taxon>Dikarya</taxon>
        <taxon>Ascomycota</taxon>
        <taxon>Pezizomycotina</taxon>
        <taxon>Dothideomycetes</taxon>
        <taxon>Dothideomycetes incertae sedis</taxon>
        <taxon>Patellariales</taxon>
        <taxon>Patellariaceae</taxon>
        <taxon>Patellaria</taxon>
    </lineage>
</organism>
<sequence>MIGQNIQGVDLHKLPYIVRSQLRFSSKSMRSPRATWSTYSFSPHLYNDFLLSIAQFAWTFLKGPYQTLNKNQSMKYMRSNSILGHLNWNMKGNTIFILYVCIGGASEQMFAVAQCVILRF</sequence>
<keyword evidence="2" id="KW-1185">Reference proteome</keyword>
<reference evidence="1" key="1">
    <citation type="journal article" date="2020" name="Stud. Mycol.">
        <title>101 Dothideomycetes genomes: a test case for predicting lifestyles and emergence of pathogens.</title>
        <authorList>
            <person name="Haridas S."/>
            <person name="Albert R."/>
            <person name="Binder M."/>
            <person name="Bloem J."/>
            <person name="Labutti K."/>
            <person name="Salamov A."/>
            <person name="Andreopoulos B."/>
            <person name="Baker S."/>
            <person name="Barry K."/>
            <person name="Bills G."/>
            <person name="Bluhm B."/>
            <person name="Cannon C."/>
            <person name="Castanera R."/>
            <person name="Culley D."/>
            <person name="Daum C."/>
            <person name="Ezra D."/>
            <person name="Gonzalez J."/>
            <person name="Henrissat B."/>
            <person name="Kuo A."/>
            <person name="Liang C."/>
            <person name="Lipzen A."/>
            <person name="Lutzoni F."/>
            <person name="Magnuson J."/>
            <person name="Mondo S."/>
            <person name="Nolan M."/>
            <person name="Ohm R."/>
            <person name="Pangilinan J."/>
            <person name="Park H.-J."/>
            <person name="Ramirez L."/>
            <person name="Alfaro M."/>
            <person name="Sun H."/>
            <person name="Tritt A."/>
            <person name="Yoshinaga Y."/>
            <person name="Zwiers L.-H."/>
            <person name="Turgeon B."/>
            <person name="Goodwin S."/>
            <person name="Spatafora J."/>
            <person name="Crous P."/>
            <person name="Grigoriev I."/>
        </authorList>
    </citation>
    <scope>NUCLEOTIDE SEQUENCE</scope>
    <source>
        <strain evidence="1">CBS 101060</strain>
    </source>
</reference>
<evidence type="ECO:0000313" key="2">
    <source>
        <dbReference type="Proteomes" id="UP000799429"/>
    </source>
</evidence>